<reference evidence="2 3" key="1">
    <citation type="submission" date="2022-10" db="EMBL/GenBank/DDBJ databases">
        <title>Ruegeria sp. nov., isolated from ocean surface sediments.</title>
        <authorList>
            <person name="He W."/>
            <person name="Xue H.-P."/>
            <person name="Zhang D.-F."/>
        </authorList>
    </citation>
    <scope>NUCLEOTIDE SEQUENCE [LARGE SCALE GENOMIC DNA]</scope>
    <source>
        <strain evidence="2 3">XHP0148</strain>
    </source>
</reference>
<feature type="domain" description="Sacsin/Nov" evidence="1">
    <location>
        <begin position="7"/>
        <end position="113"/>
    </location>
</feature>
<organism evidence="2 3">
    <name type="scientific">Ruegeria aquimaris</name>
    <dbReference type="NCBI Taxonomy" id="2984333"/>
    <lineage>
        <taxon>Bacteria</taxon>
        <taxon>Pseudomonadati</taxon>
        <taxon>Pseudomonadota</taxon>
        <taxon>Alphaproteobacteria</taxon>
        <taxon>Rhodobacterales</taxon>
        <taxon>Roseobacteraceae</taxon>
        <taxon>Ruegeria</taxon>
    </lineage>
</organism>
<dbReference type="PANTHER" id="PTHR15600">
    <property type="entry name" value="SACSIN"/>
    <property type="match status" value="1"/>
</dbReference>
<evidence type="ECO:0000259" key="1">
    <source>
        <dbReference type="Pfam" id="PF25794"/>
    </source>
</evidence>
<dbReference type="InterPro" id="IPR052972">
    <property type="entry name" value="Sacsin_chaperone_reg"/>
</dbReference>
<accession>A0ABT3AJY3</accession>
<dbReference type="InterPro" id="IPR058210">
    <property type="entry name" value="SACS/Nov_dom"/>
</dbReference>
<sequence length="403" mass="43751">MKFDPKDIVEHLRHNLERYPYADGFPVLRELLQNADDARAGVVAVHLLEGWPEAENPLLQGPGLLIVNDGEFDARSAQGMQTFGGSVKALDEAAVGRFGLGQKSVFHLCDAFVVVPEGYGEHAPFVVNPFETLGRPGDPCLLWTSVADADAARLRAAGATSLPAKRRLNLWFPLRRPHIRPKPKSNGVVANDIAPASLSPLADWQKLAELLAALRHVKRVSVVIGAAKVDLDRRDAPGMVGYTLEPGDRCFGGPLGVGLASLGRERRAADDFFRDLRQSASWLRTRNRDTDEEEPQKATPHGAVILVNDADAKAELAGDWAVLLPVAAAFPRIPKEGKGRLRLILHGCFFVDSGRKAVIGLDETSVRLGDAHPSDEAGIRAAWNRSLRDGLVLPLIPPYCTTP</sequence>
<evidence type="ECO:0000313" key="3">
    <source>
        <dbReference type="Proteomes" id="UP001320899"/>
    </source>
</evidence>
<dbReference type="NCBIfam" id="NF047352">
    <property type="entry name" value="P_loop_sacsin"/>
    <property type="match status" value="1"/>
</dbReference>
<dbReference type="RefSeq" id="WP_263828732.1">
    <property type="nucleotide sequence ID" value="NZ_JAOWLB010000006.1"/>
</dbReference>
<dbReference type="PANTHER" id="PTHR15600:SF42">
    <property type="entry name" value="SACSIN"/>
    <property type="match status" value="1"/>
</dbReference>
<name>A0ABT3AJY3_9RHOB</name>
<dbReference type="SUPFAM" id="SSF55874">
    <property type="entry name" value="ATPase domain of HSP90 chaperone/DNA topoisomerase II/histidine kinase"/>
    <property type="match status" value="1"/>
</dbReference>
<dbReference type="EMBL" id="JAOWLB010000006">
    <property type="protein sequence ID" value="MCV2888958.1"/>
    <property type="molecule type" value="Genomic_DNA"/>
</dbReference>
<proteinExistence type="predicted"/>
<comment type="caution">
    <text evidence="2">The sequence shown here is derived from an EMBL/GenBank/DDBJ whole genome shotgun (WGS) entry which is preliminary data.</text>
</comment>
<protein>
    <recommendedName>
        <fullName evidence="1">Sacsin/Nov domain-containing protein</fullName>
    </recommendedName>
</protein>
<dbReference type="Proteomes" id="UP001320899">
    <property type="component" value="Unassembled WGS sequence"/>
</dbReference>
<keyword evidence="3" id="KW-1185">Reference proteome</keyword>
<gene>
    <name evidence="2" type="ORF">OE747_11440</name>
</gene>
<dbReference type="InterPro" id="IPR036890">
    <property type="entry name" value="HATPase_C_sf"/>
</dbReference>
<evidence type="ECO:0000313" key="2">
    <source>
        <dbReference type="EMBL" id="MCV2888958.1"/>
    </source>
</evidence>
<dbReference type="Pfam" id="PF25794">
    <property type="entry name" value="SACS"/>
    <property type="match status" value="1"/>
</dbReference>